<dbReference type="InterPro" id="IPR024079">
    <property type="entry name" value="MetalloPept_cat_dom_sf"/>
</dbReference>
<reference evidence="1" key="1">
    <citation type="submission" date="2019-05" db="EMBL/GenBank/DDBJ databases">
        <title>Methanoculleus sp. FWC-SCC1, a methanogenic archaeon isolated from deep marine cold seep.</title>
        <authorList>
            <person name="Chen Y.-W."/>
            <person name="Chen S.-C."/>
            <person name="Teng N.-H."/>
            <person name="Lai M.-C."/>
        </authorList>
    </citation>
    <scope>NUCLEOTIDE SEQUENCE</scope>
    <source>
        <strain evidence="1">FWC-SCC1</strain>
    </source>
</reference>
<evidence type="ECO:0000313" key="1">
    <source>
        <dbReference type="EMBL" id="MDN7024768.1"/>
    </source>
</evidence>
<proteinExistence type="predicted"/>
<accession>A0ABT8MA10</accession>
<sequence>MKSQLKHLSYLLACFVAIAMVAPGVSAQNTTEDVRVSIDEPAIVIGESMNVLARDATSISDLKSSGIIEPEDLKIPKGITRYDLVTFDHAALNKGVQQGTLLVQIHGKDYTVDLNRMTFENLDDGIDSFEGSIQGVKESDVLLTTGSNVLVGSVVFNNETFWIMPVEPRARAERSQSPLHIIYSSKDVEHQEEPVTIDYGPVAPESEYSTGSDQRTELHVDGTRQYYTVTILVATDNEFYQDQTNWKAIAQDIIATANQQFGRDDVQVSLCVMGYDDSRRIQLSNHPEIISDPLGAFWDVYPLLDLDAWSSDLGLYLGGYDHSTGVQGAAYGFTNNGRHAWAQMVTDWDDGAYWGTTHGRRCVSIHEIGHNFNADHESTPGYNQAYAFNGGLTHTVMWSYYFEHLNCYEFSSDDYHGDATHDNARAIREAKAWVAGYV</sequence>
<dbReference type="EMBL" id="VCYH01000004">
    <property type="protein sequence ID" value="MDN7024768.1"/>
    <property type="molecule type" value="Genomic_DNA"/>
</dbReference>
<dbReference type="Gene3D" id="3.40.390.10">
    <property type="entry name" value="Collagenase (Catalytic Domain)"/>
    <property type="match status" value="1"/>
</dbReference>
<organism evidence="1 2">
    <name type="scientific">Methanoculleus frigidifontis</name>
    <dbReference type="NCBI Taxonomy" id="2584085"/>
    <lineage>
        <taxon>Archaea</taxon>
        <taxon>Methanobacteriati</taxon>
        <taxon>Methanobacteriota</taxon>
        <taxon>Stenosarchaea group</taxon>
        <taxon>Methanomicrobia</taxon>
        <taxon>Methanomicrobiales</taxon>
        <taxon>Methanomicrobiaceae</taxon>
        <taxon>Methanoculleus</taxon>
    </lineage>
</organism>
<evidence type="ECO:0008006" key="3">
    <source>
        <dbReference type="Google" id="ProtNLM"/>
    </source>
</evidence>
<dbReference type="Pfam" id="PF13688">
    <property type="entry name" value="Reprolysin_5"/>
    <property type="match status" value="1"/>
</dbReference>
<evidence type="ECO:0000313" key="2">
    <source>
        <dbReference type="Proteomes" id="UP001168338"/>
    </source>
</evidence>
<keyword evidence="2" id="KW-1185">Reference proteome</keyword>
<protein>
    <recommendedName>
        <fullName evidence="3">Metallo-peptidase family M12B Reprolysin-like</fullName>
    </recommendedName>
</protein>
<dbReference type="SUPFAM" id="SSF55486">
    <property type="entry name" value="Metalloproteases ('zincins'), catalytic domain"/>
    <property type="match status" value="1"/>
</dbReference>
<dbReference type="RefSeq" id="WP_301663885.1">
    <property type="nucleotide sequence ID" value="NZ_VCYH01000004.1"/>
</dbReference>
<name>A0ABT8MA10_9EURY</name>
<dbReference type="Proteomes" id="UP001168338">
    <property type="component" value="Unassembled WGS sequence"/>
</dbReference>
<gene>
    <name evidence="1" type="ORF">FGU65_07695</name>
</gene>
<comment type="caution">
    <text evidence="1">The sequence shown here is derived from an EMBL/GenBank/DDBJ whole genome shotgun (WGS) entry which is preliminary data.</text>
</comment>